<keyword evidence="6" id="KW-1185">Reference proteome</keyword>
<protein>
    <submittedName>
        <fullName evidence="5">AraC family transcriptional regulator</fullName>
    </submittedName>
</protein>
<dbReference type="Pfam" id="PF12625">
    <property type="entry name" value="Arabinose_bd"/>
    <property type="match status" value="1"/>
</dbReference>
<feature type="domain" description="HTH araC/xylS-type" evidence="4">
    <location>
        <begin position="227"/>
        <end position="324"/>
    </location>
</feature>
<dbReference type="PROSITE" id="PS01124">
    <property type="entry name" value="HTH_ARAC_FAMILY_2"/>
    <property type="match status" value="1"/>
</dbReference>
<dbReference type="RefSeq" id="WP_264892037.1">
    <property type="nucleotide sequence ID" value="NZ_CP110257.1"/>
</dbReference>
<evidence type="ECO:0000256" key="1">
    <source>
        <dbReference type="ARBA" id="ARBA00023015"/>
    </source>
</evidence>
<evidence type="ECO:0000259" key="4">
    <source>
        <dbReference type="PROSITE" id="PS01124"/>
    </source>
</evidence>
<evidence type="ECO:0000313" key="6">
    <source>
        <dbReference type="Proteomes" id="UP001163266"/>
    </source>
</evidence>
<evidence type="ECO:0000256" key="2">
    <source>
        <dbReference type="ARBA" id="ARBA00023125"/>
    </source>
</evidence>
<gene>
    <name evidence="5" type="ORF">OMP39_12490</name>
</gene>
<sequence>MAFIHAMLVAYRRYRKDPTAALQEAQITPEHLADPGGRITAWQMETFSRLAMQQLDDEALGWFSRPLPWGSYGMLARASLTAPNLGVALKRWCRHHGLLTRDIVFTLQESAGLARIEITEHRPLGELREFCLLTSLRNLHGYASWVVDSRLPLVAVDFPFAPPPHADVYRPLFPGPVRFEAPQTGFTFDAQYLRLPVRRDEQALQAMLQHAVRLIVLPYRRDRLLVQRVQELLRTRSHELRTAEELARELHLSVRSLHRQLQQEGASLQALKDEARRNRATALLTRTRKPIKQIAQAVGFDNEKSFSRAFRAWTGLSPLEFRHKASAPADRY</sequence>
<dbReference type="SMART" id="SM00342">
    <property type="entry name" value="HTH_ARAC"/>
    <property type="match status" value="1"/>
</dbReference>
<dbReference type="EMBL" id="CP110257">
    <property type="protein sequence ID" value="UZD54469.1"/>
    <property type="molecule type" value="Genomic_DNA"/>
</dbReference>
<dbReference type="PRINTS" id="PR00032">
    <property type="entry name" value="HTHARAC"/>
</dbReference>
<keyword evidence="2" id="KW-0238">DNA-binding</keyword>
<dbReference type="Proteomes" id="UP001163266">
    <property type="component" value="Chromosome"/>
</dbReference>
<dbReference type="InterPro" id="IPR020449">
    <property type="entry name" value="Tscrpt_reg_AraC-type_HTH"/>
</dbReference>
<name>A0ABY6MR30_9BURK</name>
<evidence type="ECO:0000256" key="3">
    <source>
        <dbReference type="ARBA" id="ARBA00023163"/>
    </source>
</evidence>
<accession>A0ABY6MR30</accession>
<dbReference type="InterPro" id="IPR009057">
    <property type="entry name" value="Homeodomain-like_sf"/>
</dbReference>
<organism evidence="5 6">
    <name type="scientific">Caldimonas aquatica</name>
    <dbReference type="NCBI Taxonomy" id="376175"/>
    <lineage>
        <taxon>Bacteria</taxon>
        <taxon>Pseudomonadati</taxon>
        <taxon>Pseudomonadota</taxon>
        <taxon>Betaproteobacteria</taxon>
        <taxon>Burkholderiales</taxon>
        <taxon>Sphaerotilaceae</taxon>
        <taxon>Caldimonas</taxon>
    </lineage>
</organism>
<dbReference type="Gene3D" id="1.10.10.60">
    <property type="entry name" value="Homeodomain-like"/>
    <property type="match status" value="1"/>
</dbReference>
<dbReference type="InterPro" id="IPR018060">
    <property type="entry name" value="HTH_AraC"/>
</dbReference>
<proteinExistence type="predicted"/>
<evidence type="ECO:0000313" key="5">
    <source>
        <dbReference type="EMBL" id="UZD54469.1"/>
    </source>
</evidence>
<dbReference type="SUPFAM" id="SSF46689">
    <property type="entry name" value="Homeodomain-like"/>
    <property type="match status" value="1"/>
</dbReference>
<dbReference type="InterPro" id="IPR032687">
    <property type="entry name" value="AraC-type_N"/>
</dbReference>
<keyword evidence="3" id="KW-0804">Transcription</keyword>
<dbReference type="Pfam" id="PF12833">
    <property type="entry name" value="HTH_18"/>
    <property type="match status" value="1"/>
</dbReference>
<dbReference type="PANTHER" id="PTHR47894">
    <property type="entry name" value="HTH-TYPE TRANSCRIPTIONAL REGULATOR GADX"/>
    <property type="match status" value="1"/>
</dbReference>
<reference evidence="5" key="1">
    <citation type="submission" date="2022-10" db="EMBL/GenBank/DDBJ databases">
        <title>Complete genome sequence of Schlegelella aquatica LMG 23380.</title>
        <authorList>
            <person name="Musilova J."/>
            <person name="Kourilova X."/>
            <person name="Bezdicek M."/>
            <person name="Hermankova K."/>
            <person name="Obruca S."/>
            <person name="Sedlar K."/>
        </authorList>
    </citation>
    <scope>NUCLEOTIDE SEQUENCE</scope>
    <source>
        <strain evidence="5">LMG 23380</strain>
    </source>
</reference>
<keyword evidence="1" id="KW-0805">Transcription regulation</keyword>
<dbReference type="PANTHER" id="PTHR47894:SF1">
    <property type="entry name" value="HTH-TYPE TRANSCRIPTIONAL REGULATOR VQSM"/>
    <property type="match status" value="1"/>
</dbReference>